<gene>
    <name evidence="2" type="ORF">I41_52980</name>
</gene>
<dbReference type="OrthoDB" id="272914at2"/>
<evidence type="ECO:0008006" key="4">
    <source>
        <dbReference type="Google" id="ProtNLM"/>
    </source>
</evidence>
<dbReference type="Pfam" id="PF07617">
    <property type="entry name" value="DUF1579"/>
    <property type="match status" value="1"/>
</dbReference>
<dbReference type="InterPro" id="IPR011473">
    <property type="entry name" value="DUF1579"/>
</dbReference>
<name>A0A517U621_9BACT</name>
<organism evidence="2 3">
    <name type="scientific">Lacipirellula limnantheis</name>
    <dbReference type="NCBI Taxonomy" id="2528024"/>
    <lineage>
        <taxon>Bacteria</taxon>
        <taxon>Pseudomonadati</taxon>
        <taxon>Planctomycetota</taxon>
        <taxon>Planctomycetia</taxon>
        <taxon>Pirellulales</taxon>
        <taxon>Lacipirellulaceae</taxon>
        <taxon>Lacipirellula</taxon>
    </lineage>
</organism>
<dbReference type="AlphaFoldDB" id="A0A517U621"/>
<dbReference type="RefSeq" id="WP_145435804.1">
    <property type="nucleotide sequence ID" value="NZ_CP036339.1"/>
</dbReference>
<evidence type="ECO:0000256" key="1">
    <source>
        <dbReference type="SAM" id="SignalP"/>
    </source>
</evidence>
<sequence precursor="true">MHSSFARLALGVALLAASFPALTAQAQMPPTAEHKSLESDVGVWDAEVKMWPAADAEPVASKAVETNKMLGKLWLLSDFEGDFGGMKFTGHMQLGYDPLKKKYVGTWIDTISPFLQTMEGTYDEKTKTSTMMATGVDMATGKPSTSKMITRHVSDDKRVFEMMSPVEGKEGEWWKMMEVTYTRRK</sequence>
<dbReference type="Proteomes" id="UP000317909">
    <property type="component" value="Chromosome"/>
</dbReference>
<dbReference type="KEGG" id="llh:I41_52980"/>
<feature type="signal peptide" evidence="1">
    <location>
        <begin position="1"/>
        <end position="23"/>
    </location>
</feature>
<accession>A0A517U621</accession>
<keyword evidence="3" id="KW-1185">Reference proteome</keyword>
<evidence type="ECO:0000313" key="2">
    <source>
        <dbReference type="EMBL" id="QDT76053.1"/>
    </source>
</evidence>
<evidence type="ECO:0000313" key="3">
    <source>
        <dbReference type="Proteomes" id="UP000317909"/>
    </source>
</evidence>
<feature type="chain" id="PRO_5022070033" description="DUF1579 domain-containing protein" evidence="1">
    <location>
        <begin position="24"/>
        <end position="185"/>
    </location>
</feature>
<keyword evidence="1" id="KW-0732">Signal</keyword>
<dbReference type="EMBL" id="CP036339">
    <property type="protein sequence ID" value="QDT76053.1"/>
    <property type="molecule type" value="Genomic_DNA"/>
</dbReference>
<protein>
    <recommendedName>
        <fullName evidence="4">DUF1579 domain-containing protein</fullName>
    </recommendedName>
</protein>
<proteinExistence type="predicted"/>
<reference evidence="2 3" key="1">
    <citation type="submission" date="2019-02" db="EMBL/GenBank/DDBJ databases">
        <title>Deep-cultivation of Planctomycetes and their phenomic and genomic characterization uncovers novel biology.</title>
        <authorList>
            <person name="Wiegand S."/>
            <person name="Jogler M."/>
            <person name="Boedeker C."/>
            <person name="Pinto D."/>
            <person name="Vollmers J."/>
            <person name="Rivas-Marin E."/>
            <person name="Kohn T."/>
            <person name="Peeters S.H."/>
            <person name="Heuer A."/>
            <person name="Rast P."/>
            <person name="Oberbeckmann S."/>
            <person name="Bunk B."/>
            <person name="Jeske O."/>
            <person name="Meyerdierks A."/>
            <person name="Storesund J.E."/>
            <person name="Kallscheuer N."/>
            <person name="Luecker S."/>
            <person name="Lage O.M."/>
            <person name="Pohl T."/>
            <person name="Merkel B.J."/>
            <person name="Hornburger P."/>
            <person name="Mueller R.-W."/>
            <person name="Bruemmer F."/>
            <person name="Labrenz M."/>
            <person name="Spormann A.M."/>
            <person name="Op den Camp H."/>
            <person name="Overmann J."/>
            <person name="Amann R."/>
            <person name="Jetten M.S.M."/>
            <person name="Mascher T."/>
            <person name="Medema M.H."/>
            <person name="Devos D.P."/>
            <person name="Kaster A.-K."/>
            <person name="Ovreas L."/>
            <person name="Rohde M."/>
            <person name="Galperin M.Y."/>
            <person name="Jogler C."/>
        </authorList>
    </citation>
    <scope>NUCLEOTIDE SEQUENCE [LARGE SCALE GENOMIC DNA]</scope>
    <source>
        <strain evidence="2 3">I41</strain>
    </source>
</reference>